<accession>A0A1Q3C7L7</accession>
<evidence type="ECO:0000313" key="8">
    <source>
        <dbReference type="EMBL" id="GAV76073.1"/>
    </source>
</evidence>
<dbReference type="GO" id="GO:0006893">
    <property type="term" value="P:Golgi to plasma membrane transport"/>
    <property type="evidence" value="ECO:0007669"/>
    <property type="project" value="TreeGrafter"/>
</dbReference>
<feature type="compositionally biased region" description="Low complexity" evidence="6">
    <location>
        <begin position="12"/>
        <end position="24"/>
    </location>
</feature>
<dbReference type="EMBL" id="BDDD01001448">
    <property type="protein sequence ID" value="GAV76073.1"/>
    <property type="molecule type" value="Genomic_DNA"/>
</dbReference>
<gene>
    <name evidence="8" type="ORF">CFOL_v3_19548</name>
</gene>
<name>A0A1Q3C7L7_CEPFO</name>
<feature type="region of interest" description="Disordered" evidence="6">
    <location>
        <begin position="8"/>
        <end position="33"/>
    </location>
</feature>
<dbReference type="GO" id="GO:0006887">
    <property type="term" value="P:exocytosis"/>
    <property type="evidence" value="ECO:0007669"/>
    <property type="project" value="UniProtKB-KW"/>
</dbReference>
<comment type="caution">
    <text evidence="8">The sequence shown here is derived from an EMBL/GenBank/DDBJ whole genome shotgun (WGS) entry which is preliminary data.</text>
</comment>
<feature type="compositionally biased region" description="Basic and acidic residues" evidence="6">
    <location>
        <begin position="1017"/>
        <end position="1031"/>
    </location>
</feature>
<dbReference type="InterPro" id="IPR001680">
    <property type="entry name" value="WD40_rpt"/>
</dbReference>
<evidence type="ECO:0000256" key="5">
    <source>
        <dbReference type="PROSITE-ProRule" id="PRU00290"/>
    </source>
</evidence>
<keyword evidence="5" id="KW-0175">Coiled coil</keyword>
<feature type="region of interest" description="Disordered" evidence="6">
    <location>
        <begin position="1013"/>
        <end position="1040"/>
    </location>
</feature>
<dbReference type="SMART" id="SM00320">
    <property type="entry name" value="WD40"/>
    <property type="match status" value="7"/>
</dbReference>
<dbReference type="InterPro" id="IPR042855">
    <property type="entry name" value="V_SNARE_CC"/>
</dbReference>
<dbReference type="GO" id="GO:0005096">
    <property type="term" value="F:GTPase activator activity"/>
    <property type="evidence" value="ECO:0007669"/>
    <property type="project" value="TreeGrafter"/>
</dbReference>
<feature type="region of interest" description="Disordered" evidence="6">
    <location>
        <begin position="237"/>
        <end position="256"/>
    </location>
</feature>
<evidence type="ECO:0000256" key="4">
    <source>
        <dbReference type="ARBA" id="ARBA00022490"/>
    </source>
</evidence>
<comment type="subcellular location">
    <subcellularLocation>
        <location evidence="1">Cytoplasm</location>
    </subcellularLocation>
</comment>
<dbReference type="Gene3D" id="1.20.5.110">
    <property type="match status" value="1"/>
</dbReference>
<keyword evidence="4" id="KW-0963">Cytoplasm</keyword>
<dbReference type="InParanoid" id="A0A1Q3C7L7"/>
<evidence type="ECO:0000256" key="3">
    <source>
        <dbReference type="ARBA" id="ARBA00022483"/>
    </source>
</evidence>
<dbReference type="STRING" id="3775.A0A1Q3C7L7"/>
<keyword evidence="9" id="KW-1185">Reference proteome</keyword>
<dbReference type="InterPro" id="IPR015943">
    <property type="entry name" value="WD40/YVTN_repeat-like_dom_sf"/>
</dbReference>
<evidence type="ECO:0000256" key="1">
    <source>
        <dbReference type="ARBA" id="ARBA00004496"/>
    </source>
</evidence>
<dbReference type="PANTHER" id="PTHR10241:SF38">
    <property type="entry name" value="TRANSDUCIN FAMILY PROTEIN _ WD-40 REPEAT FAMILY PROTEIN"/>
    <property type="match status" value="1"/>
</dbReference>
<feature type="domain" description="V-SNARE coiled-coil homology" evidence="7">
    <location>
        <begin position="1047"/>
        <end position="1111"/>
    </location>
</feature>
<dbReference type="GO" id="GO:0005886">
    <property type="term" value="C:plasma membrane"/>
    <property type="evidence" value="ECO:0007669"/>
    <property type="project" value="TreeGrafter"/>
</dbReference>
<sequence length="1112" mass="121861">MFAKIFKKHATQQQQNKQIQQQSQNDEPGGILASKDIDPRVTVHYGIPSTASVLAFDPIQQLLAVGTLDGRIKVIGDDNVEGLLVSPKQLPFKHLEFLRNHGFLATVSNENDIQVWDLENRRVTSNLQWASNITAFTVIDGTSYIYVGDEYGMVSVLKYDADGGDLVQMPYNVPFDIIAESSGISSLNHHSVVGLLLQPCSEGNRLLVAYENGSIVLWDVSEDRVVLVRGNKDLQSKGETMADSSKHTGGELSDNEQVDKEISSLCWASTNGSIVAVGYVDGDIIFWNLSTTDSTKNQLFEKSSNNAVKLQFSSGKRRLPVTVLHWSASSSHNDCGGQLFVHGGDEVGSEVLTVLGVDYSSGIESLKCASRVDLTLNGSFADMALLQSAGLMTTNSTSLIILANPGNLHFYSDDCLSALMSQQSKNTSISSVQFPTVIPITEPYMTVGRIGILNRDVKSSRAFSEIVSAVKIRAAQIPKTGSTEWPLTGGVPSQLFSADYYQVERIYVAGYQDGSVRIWDATYPALSLIFVLGSELKGVESYRASASVSALEFCSFTLNLAVANECGMVRVYNLMGSSDETELNFVTETEKEVHTLHKEDGPQCRALFSLLSSSIHTLQFANFGARLAVGFECGRVAMLDITALSILYLTDSMSDSSSPVNSLAMKIIHDSDSFLRIPNDSESRSSENKEQSVVFVMTKDAHIVIVDSTTGNIVSSQSLNPKKDSVAIALYIIEGGNLISEVSVEKLVLNSSQSSEDINETAQTDAHHGCNKLGVLPEASRLINFCVLLCCEDVFSLYSLKSLIQGDRVSLRKVNLLKQCCWTTTFRKDENVFGLVVLYQTGVLEIRSLPNLEVVGEWSLMSILRWNFKTNTERIMCSISSGEIILVNGSELAFVSLLASENEFRIPESLPCLHDKVLAAAADATVNISPSQRQTQVAGPGSLGSIVEGFDVGKMEDNVNLPEVCKIDLTHLDSIFSSPPFLKPSLTIMDNHKVVELNIDDIEIDGPLIVSSSFQNRNDDNNKGTEKERLMEGATPDTKPRVRTAEEIRAKYRKAGDASSAAVQAKDKLLERQEKLQMLNERTSELQSGAENFASMANELVKTMEKRKWWHF</sequence>
<dbReference type="Gene3D" id="2.130.10.10">
    <property type="entry name" value="YVTN repeat-like/Quinoprotein amine dehydrogenase"/>
    <property type="match status" value="3"/>
</dbReference>
<dbReference type="SUPFAM" id="SSF50978">
    <property type="entry name" value="WD40 repeat-like"/>
    <property type="match status" value="1"/>
</dbReference>
<evidence type="ECO:0000256" key="6">
    <source>
        <dbReference type="SAM" id="MobiDB-lite"/>
    </source>
</evidence>
<dbReference type="OrthoDB" id="19944at2759"/>
<dbReference type="CDD" id="cd15873">
    <property type="entry name" value="R-SNARE_STXBP5_6"/>
    <property type="match status" value="1"/>
</dbReference>
<dbReference type="FunCoup" id="A0A1Q3C7L7">
    <property type="interactions" value="1349"/>
</dbReference>
<dbReference type="GO" id="GO:0005737">
    <property type="term" value="C:cytoplasm"/>
    <property type="evidence" value="ECO:0007669"/>
    <property type="project" value="UniProtKB-SubCell"/>
</dbReference>
<dbReference type="Proteomes" id="UP000187406">
    <property type="component" value="Unassembled WGS sequence"/>
</dbReference>
<dbReference type="AlphaFoldDB" id="A0A1Q3C7L7"/>
<dbReference type="SUPFAM" id="SSF58038">
    <property type="entry name" value="SNARE fusion complex"/>
    <property type="match status" value="1"/>
</dbReference>
<evidence type="ECO:0000256" key="2">
    <source>
        <dbReference type="ARBA" id="ARBA00008070"/>
    </source>
</evidence>
<evidence type="ECO:0000259" key="7">
    <source>
        <dbReference type="PROSITE" id="PS50892"/>
    </source>
</evidence>
<evidence type="ECO:0000313" key="9">
    <source>
        <dbReference type="Proteomes" id="UP000187406"/>
    </source>
</evidence>
<protein>
    <submittedName>
        <fullName evidence="8">Synaptobrevin domain-containing protein</fullName>
    </submittedName>
</protein>
<keyword evidence="3" id="KW-0268">Exocytosis</keyword>
<dbReference type="GO" id="GO:0019905">
    <property type="term" value="F:syntaxin binding"/>
    <property type="evidence" value="ECO:0007669"/>
    <property type="project" value="TreeGrafter"/>
</dbReference>
<dbReference type="PANTHER" id="PTHR10241">
    <property type="entry name" value="LETHAL 2 GIANT LARVAE PROTEIN"/>
    <property type="match status" value="1"/>
</dbReference>
<dbReference type="InterPro" id="IPR036322">
    <property type="entry name" value="WD40_repeat_dom_sf"/>
</dbReference>
<organism evidence="8 9">
    <name type="scientific">Cephalotus follicularis</name>
    <name type="common">Albany pitcher plant</name>
    <dbReference type="NCBI Taxonomy" id="3775"/>
    <lineage>
        <taxon>Eukaryota</taxon>
        <taxon>Viridiplantae</taxon>
        <taxon>Streptophyta</taxon>
        <taxon>Embryophyta</taxon>
        <taxon>Tracheophyta</taxon>
        <taxon>Spermatophyta</taxon>
        <taxon>Magnoliopsida</taxon>
        <taxon>eudicotyledons</taxon>
        <taxon>Gunneridae</taxon>
        <taxon>Pentapetalae</taxon>
        <taxon>rosids</taxon>
        <taxon>fabids</taxon>
        <taxon>Oxalidales</taxon>
        <taxon>Cephalotaceae</taxon>
        <taxon>Cephalotus</taxon>
    </lineage>
</organism>
<proteinExistence type="inferred from homology"/>
<dbReference type="GO" id="GO:0045159">
    <property type="term" value="F:myosin II binding"/>
    <property type="evidence" value="ECO:0007669"/>
    <property type="project" value="TreeGrafter"/>
</dbReference>
<reference evidence="9" key="1">
    <citation type="submission" date="2016-04" db="EMBL/GenBank/DDBJ databases">
        <title>Cephalotus genome sequencing.</title>
        <authorList>
            <person name="Fukushima K."/>
            <person name="Hasebe M."/>
            <person name="Fang X."/>
        </authorList>
    </citation>
    <scope>NUCLEOTIDE SEQUENCE [LARGE SCALE GENOMIC DNA]</scope>
    <source>
        <strain evidence="9">cv. St1</strain>
    </source>
</reference>
<dbReference type="PROSITE" id="PS50892">
    <property type="entry name" value="V_SNARE"/>
    <property type="match status" value="1"/>
</dbReference>
<comment type="similarity">
    <text evidence="2">Belongs to the WD repeat L(2)GL family.</text>
</comment>